<proteinExistence type="predicted"/>
<evidence type="ECO:0000313" key="6">
    <source>
        <dbReference type="Proteomes" id="UP000003706"/>
    </source>
</evidence>
<dbReference type="PANTHER" id="PTHR33933">
    <property type="entry name" value="NUCLEOTIDYLTRANSFERASE"/>
    <property type="match status" value="1"/>
</dbReference>
<dbReference type="EMBL" id="AGJL01000007">
    <property type="protein sequence ID" value="EHP88513.1"/>
    <property type="molecule type" value="Genomic_DNA"/>
</dbReference>
<keyword evidence="6" id="KW-1185">Reference proteome</keyword>
<dbReference type="EC" id="2.7.7.108" evidence="1"/>
<dbReference type="Pfam" id="PF01909">
    <property type="entry name" value="NTP_transf_2"/>
    <property type="match status" value="1"/>
</dbReference>
<dbReference type="SUPFAM" id="SSF81301">
    <property type="entry name" value="Nucleotidyltransferase"/>
    <property type="match status" value="1"/>
</dbReference>
<evidence type="ECO:0000256" key="1">
    <source>
        <dbReference type="ARBA" id="ARBA00034531"/>
    </source>
</evidence>
<dbReference type="InterPro" id="IPR052548">
    <property type="entry name" value="Type_VII_TA_antitoxin"/>
</dbReference>
<evidence type="ECO:0000313" key="5">
    <source>
        <dbReference type="EMBL" id="EHP88513.1"/>
    </source>
</evidence>
<dbReference type="Gene3D" id="3.30.460.10">
    <property type="entry name" value="Beta Polymerase, domain 2"/>
    <property type="match status" value="1"/>
</dbReference>
<sequence>MNEKMLNKILNESLQKCKEKFDDDLISIILFGSYARGTATKYSDVDLLVIANNLPKRRIDRYKIIKDIDLEILKKYHITISPILIKPEELSTKSINPLIYGILTGYKVIYDKNNFWKNYIEKIKPIIKKEGAIYVERDKEWNIAELI</sequence>
<dbReference type="PANTHER" id="PTHR33933:SF1">
    <property type="entry name" value="PROTEIN ADENYLYLTRANSFERASE MNTA-RELATED"/>
    <property type="match status" value="1"/>
</dbReference>
<dbReference type="PATRIC" id="fig|647171.4.peg.399"/>
<feature type="domain" description="Polymerase nucleotidyl transferase" evidence="4">
    <location>
        <begin position="12"/>
        <end position="88"/>
    </location>
</feature>
<dbReference type="CDD" id="cd05403">
    <property type="entry name" value="NT_KNTase_like"/>
    <property type="match status" value="1"/>
</dbReference>
<protein>
    <recommendedName>
        <fullName evidence="1">protein adenylyltransferase</fullName>
        <ecNumber evidence="1">2.7.7.108</ecNumber>
    </recommendedName>
</protein>
<evidence type="ECO:0000256" key="2">
    <source>
        <dbReference type="ARBA" id="ARBA00047518"/>
    </source>
</evidence>
<gene>
    <name evidence="5" type="ORF">MetfoDRAFT_0405</name>
</gene>
<dbReference type="Proteomes" id="UP000003706">
    <property type="component" value="Unassembled WGS sequence"/>
</dbReference>
<accession>H1KX82</accession>
<comment type="catalytic activity">
    <reaction evidence="3">
        <text>L-tyrosyl-[protein] + ATP = O-(5'-adenylyl)-L-tyrosyl-[protein] + diphosphate</text>
        <dbReference type="Rhea" id="RHEA:54288"/>
        <dbReference type="Rhea" id="RHEA-COMP:10136"/>
        <dbReference type="Rhea" id="RHEA-COMP:13846"/>
        <dbReference type="ChEBI" id="CHEBI:30616"/>
        <dbReference type="ChEBI" id="CHEBI:33019"/>
        <dbReference type="ChEBI" id="CHEBI:46858"/>
        <dbReference type="ChEBI" id="CHEBI:83624"/>
        <dbReference type="EC" id="2.7.7.108"/>
    </reaction>
</comment>
<dbReference type="InterPro" id="IPR002934">
    <property type="entry name" value="Polymerase_NTP_transf_dom"/>
</dbReference>
<dbReference type="GO" id="GO:0070733">
    <property type="term" value="F:AMPylase activity"/>
    <property type="evidence" value="ECO:0007669"/>
    <property type="project" value="UniProtKB-EC"/>
</dbReference>
<evidence type="ECO:0000256" key="3">
    <source>
        <dbReference type="ARBA" id="ARBA00048696"/>
    </source>
</evidence>
<comment type="caution">
    <text evidence="5">The sequence shown here is derived from an EMBL/GenBank/DDBJ whole genome shotgun (WGS) entry which is preliminary data.</text>
</comment>
<reference evidence="5 6" key="1">
    <citation type="submission" date="2011-09" db="EMBL/GenBank/DDBJ databases">
        <title>The draft genome of Methanotorris formicicus Mc-S-70.</title>
        <authorList>
            <consortium name="US DOE Joint Genome Institute (JGI-PGF)"/>
            <person name="Lucas S."/>
            <person name="Han J."/>
            <person name="Lapidus A."/>
            <person name="Cheng J.-F."/>
            <person name="Goodwin L."/>
            <person name="Pitluck S."/>
            <person name="Peters L."/>
            <person name="Land M.L."/>
            <person name="Hauser L."/>
            <person name="Sieprawska-Lupa M."/>
            <person name="Takai K."/>
            <person name="Miyazaki J."/>
            <person name="Whitman W."/>
            <person name="Woyke T.J."/>
        </authorList>
    </citation>
    <scope>NUCLEOTIDE SEQUENCE [LARGE SCALE GENOMIC DNA]</scope>
    <source>
        <strain evidence="5 6">Mc-S-70</strain>
    </source>
</reference>
<dbReference type="OrthoDB" id="9287at2157"/>
<dbReference type="AlphaFoldDB" id="H1KX82"/>
<organism evidence="5 6">
    <name type="scientific">Methanotorris formicicus Mc-S-70</name>
    <dbReference type="NCBI Taxonomy" id="647171"/>
    <lineage>
        <taxon>Archaea</taxon>
        <taxon>Methanobacteriati</taxon>
        <taxon>Methanobacteriota</taxon>
        <taxon>Methanomada group</taxon>
        <taxon>Methanococci</taxon>
        <taxon>Methanococcales</taxon>
        <taxon>Methanocaldococcaceae</taxon>
        <taxon>Methanotorris</taxon>
    </lineage>
</organism>
<dbReference type="RefSeq" id="WP_007043851.1">
    <property type="nucleotide sequence ID" value="NZ_AGJL01000007.1"/>
</dbReference>
<name>H1KX82_9EURY</name>
<evidence type="ECO:0000259" key="4">
    <source>
        <dbReference type="Pfam" id="PF01909"/>
    </source>
</evidence>
<comment type="catalytic activity">
    <reaction evidence="2">
        <text>O-(5'-adenylyl)-L-tyrosyl-[protein] + ATP = O-[5'-(adenylyl-(5'-&gt;3')-adenylyl)]-L-tyrosyl-[protein] + diphosphate</text>
        <dbReference type="Rhea" id="RHEA:66528"/>
        <dbReference type="Rhea" id="RHEA-COMP:13846"/>
        <dbReference type="Rhea" id="RHEA-COMP:17046"/>
        <dbReference type="ChEBI" id="CHEBI:30616"/>
        <dbReference type="ChEBI" id="CHEBI:33019"/>
        <dbReference type="ChEBI" id="CHEBI:83624"/>
        <dbReference type="ChEBI" id="CHEBI:167160"/>
    </reaction>
</comment>
<dbReference type="STRING" id="647171.MetfoDRAFT_0405"/>
<dbReference type="InterPro" id="IPR043519">
    <property type="entry name" value="NT_sf"/>
</dbReference>